<name>A0A5B0DT10_9HYPH</name>
<keyword evidence="8 12" id="KW-0862">Zinc</keyword>
<keyword evidence="11 12" id="KW-0472">Membrane</keyword>
<evidence type="ECO:0000256" key="11">
    <source>
        <dbReference type="ARBA" id="ARBA00023136"/>
    </source>
</evidence>
<keyword evidence="9 12" id="KW-1133">Transmembrane helix</keyword>
<feature type="domain" description="Peptidase M48" evidence="14">
    <location>
        <begin position="68"/>
        <end position="277"/>
    </location>
</feature>
<keyword evidence="16" id="KW-1185">Reference proteome</keyword>
<dbReference type="Pfam" id="PF01435">
    <property type="entry name" value="Peptidase_M48"/>
    <property type="match status" value="1"/>
</dbReference>
<evidence type="ECO:0000259" key="14">
    <source>
        <dbReference type="Pfam" id="PF01435"/>
    </source>
</evidence>
<reference evidence="15 16" key="1">
    <citation type="submission" date="2019-08" db="EMBL/GenBank/DDBJ databases">
        <title>Aureimonas fodiniaquatilis sp. nov., isolated from a coal mine wastewater.</title>
        <authorList>
            <person name="Kim W."/>
        </authorList>
    </citation>
    <scope>NUCLEOTIDE SEQUENCE [LARGE SCALE GENOMIC DNA]</scope>
    <source>
        <strain evidence="15 16">CAU 1482</strain>
    </source>
</reference>
<evidence type="ECO:0000256" key="3">
    <source>
        <dbReference type="ARBA" id="ARBA00022475"/>
    </source>
</evidence>
<feature type="binding site" evidence="12">
    <location>
        <position position="130"/>
    </location>
    <ligand>
        <name>Zn(2+)</name>
        <dbReference type="ChEBI" id="CHEBI:29105"/>
        <note>catalytic</note>
    </ligand>
</feature>
<evidence type="ECO:0000256" key="4">
    <source>
        <dbReference type="ARBA" id="ARBA00022670"/>
    </source>
</evidence>
<feature type="transmembrane region" description="Helical" evidence="12">
    <location>
        <begin position="7"/>
        <end position="24"/>
    </location>
</feature>
<comment type="subcellular location">
    <subcellularLocation>
        <location evidence="1 12">Cell membrane</location>
        <topology evidence="1 12">Multi-pass membrane protein</topology>
    </subcellularLocation>
</comment>
<gene>
    <name evidence="12 15" type="primary">htpX</name>
    <name evidence="15" type="ORF">FPY71_18225</name>
</gene>
<dbReference type="EC" id="3.4.24.-" evidence="12"/>
<comment type="caution">
    <text evidence="15">The sequence shown here is derived from an EMBL/GenBank/DDBJ whole genome shotgun (WGS) entry which is preliminary data.</text>
</comment>
<feature type="binding site" evidence="12">
    <location>
        <position position="201"/>
    </location>
    <ligand>
        <name>Zn(2+)</name>
        <dbReference type="ChEBI" id="CHEBI:29105"/>
        <note>catalytic</note>
    </ligand>
</feature>
<dbReference type="InterPro" id="IPR050083">
    <property type="entry name" value="HtpX_protease"/>
</dbReference>
<dbReference type="GO" id="GO:0008270">
    <property type="term" value="F:zinc ion binding"/>
    <property type="evidence" value="ECO:0007669"/>
    <property type="project" value="UniProtKB-UniRule"/>
</dbReference>
<feature type="region of interest" description="Disordered" evidence="13">
    <location>
        <begin position="282"/>
        <end position="329"/>
    </location>
</feature>
<evidence type="ECO:0000256" key="13">
    <source>
        <dbReference type="SAM" id="MobiDB-lite"/>
    </source>
</evidence>
<evidence type="ECO:0000313" key="15">
    <source>
        <dbReference type="EMBL" id="KAA0968259.1"/>
    </source>
</evidence>
<dbReference type="PANTHER" id="PTHR43221:SF1">
    <property type="entry name" value="PROTEASE HTPX"/>
    <property type="match status" value="1"/>
</dbReference>
<sequence length="329" mass="34832">MNIIKTAMLIAVMTALFMGVGLLIGGRGGMLIALVIAVAMNFFAYWNADKMVLRMHHAHEVDERTAPDYVRLVRGLAENAGLPMPKVYLIENDQPNAFATGRNPQNAAVAATTGLLRQLTPEEVAGVMAHELAHVENRDTLIMTITATLAGAISMLGNFAFFFGGNRDNNNPLGIIGVLVAVIVAPFAAMIVQMAVSRTREYAADRRGAEICGEPLWLASALGKIAKAAGRTVNVDAERAPATAHMFIINPLNGQRMDNLFSTHPDTGNRIAALQNMAAQTGGTSFGGGADGGQGGIGFRAPHSPAPKTRGPWGTNKNSSHGKRKGPWG</sequence>
<keyword evidence="4 12" id="KW-0645">Protease</keyword>
<dbReference type="RefSeq" id="WP_149301777.1">
    <property type="nucleotide sequence ID" value="NZ_VTWH01000006.1"/>
</dbReference>
<comment type="similarity">
    <text evidence="2 12">Belongs to the peptidase M48B family.</text>
</comment>
<dbReference type="Proteomes" id="UP000324738">
    <property type="component" value="Unassembled WGS sequence"/>
</dbReference>
<dbReference type="GO" id="GO:0004222">
    <property type="term" value="F:metalloendopeptidase activity"/>
    <property type="evidence" value="ECO:0007669"/>
    <property type="project" value="UniProtKB-UniRule"/>
</dbReference>
<evidence type="ECO:0000256" key="5">
    <source>
        <dbReference type="ARBA" id="ARBA00022692"/>
    </source>
</evidence>
<keyword evidence="3 12" id="KW-1003">Cell membrane</keyword>
<evidence type="ECO:0000256" key="8">
    <source>
        <dbReference type="ARBA" id="ARBA00022833"/>
    </source>
</evidence>
<feature type="transmembrane region" description="Helical" evidence="12">
    <location>
        <begin position="175"/>
        <end position="196"/>
    </location>
</feature>
<dbReference type="GO" id="GO:0006508">
    <property type="term" value="P:proteolysis"/>
    <property type="evidence" value="ECO:0007669"/>
    <property type="project" value="UniProtKB-KW"/>
</dbReference>
<keyword evidence="6 12" id="KW-0479">Metal-binding</keyword>
<comment type="cofactor">
    <cofactor evidence="12">
        <name>Zn(2+)</name>
        <dbReference type="ChEBI" id="CHEBI:29105"/>
    </cofactor>
    <text evidence="12">Binds 1 zinc ion per subunit.</text>
</comment>
<evidence type="ECO:0000256" key="1">
    <source>
        <dbReference type="ARBA" id="ARBA00004651"/>
    </source>
</evidence>
<dbReference type="NCBIfam" id="NF002363">
    <property type="entry name" value="PRK01345.1"/>
    <property type="match status" value="1"/>
</dbReference>
<accession>A0A5B0DT10</accession>
<keyword evidence="10 12" id="KW-0482">Metalloprotease</keyword>
<dbReference type="NCBIfam" id="NF002826">
    <property type="entry name" value="PRK03001.1"/>
    <property type="match status" value="1"/>
</dbReference>
<evidence type="ECO:0000313" key="16">
    <source>
        <dbReference type="Proteomes" id="UP000324738"/>
    </source>
</evidence>
<dbReference type="GO" id="GO:0005886">
    <property type="term" value="C:plasma membrane"/>
    <property type="evidence" value="ECO:0007669"/>
    <property type="project" value="UniProtKB-SubCell"/>
</dbReference>
<feature type="compositionally biased region" description="Basic residues" evidence="13">
    <location>
        <begin position="320"/>
        <end position="329"/>
    </location>
</feature>
<evidence type="ECO:0000256" key="6">
    <source>
        <dbReference type="ARBA" id="ARBA00022723"/>
    </source>
</evidence>
<feature type="transmembrane region" description="Helical" evidence="12">
    <location>
        <begin position="141"/>
        <end position="163"/>
    </location>
</feature>
<keyword evidence="7 12" id="KW-0378">Hydrolase</keyword>
<dbReference type="AlphaFoldDB" id="A0A5B0DT10"/>
<protein>
    <recommendedName>
        <fullName evidence="12">Protease HtpX homolog</fullName>
        <ecNumber evidence="12">3.4.24.-</ecNumber>
    </recommendedName>
</protein>
<evidence type="ECO:0000256" key="2">
    <source>
        <dbReference type="ARBA" id="ARBA00009779"/>
    </source>
</evidence>
<dbReference type="OrthoDB" id="15218at2"/>
<evidence type="ECO:0000256" key="12">
    <source>
        <dbReference type="HAMAP-Rule" id="MF_00188"/>
    </source>
</evidence>
<dbReference type="EMBL" id="VTWH01000006">
    <property type="protein sequence ID" value="KAA0968259.1"/>
    <property type="molecule type" value="Genomic_DNA"/>
</dbReference>
<feature type="compositionally biased region" description="Gly residues" evidence="13">
    <location>
        <begin position="284"/>
        <end position="298"/>
    </location>
</feature>
<dbReference type="InterPro" id="IPR022919">
    <property type="entry name" value="Pept_M48_protease_HtpX"/>
</dbReference>
<proteinExistence type="inferred from homology"/>
<dbReference type="Gene3D" id="3.30.2010.10">
    <property type="entry name" value="Metalloproteases ('zincins'), catalytic domain"/>
    <property type="match status" value="1"/>
</dbReference>
<organism evidence="15 16">
    <name type="scientific">Aureimonas fodinaquatilis</name>
    <dbReference type="NCBI Taxonomy" id="2565783"/>
    <lineage>
        <taxon>Bacteria</taxon>
        <taxon>Pseudomonadati</taxon>
        <taxon>Pseudomonadota</taxon>
        <taxon>Alphaproteobacteria</taxon>
        <taxon>Hyphomicrobiales</taxon>
        <taxon>Aurantimonadaceae</taxon>
        <taxon>Aureimonas</taxon>
    </lineage>
</organism>
<feature type="transmembrane region" description="Helical" evidence="12">
    <location>
        <begin position="30"/>
        <end position="48"/>
    </location>
</feature>
<feature type="binding site" evidence="12">
    <location>
        <position position="134"/>
    </location>
    <ligand>
        <name>Zn(2+)</name>
        <dbReference type="ChEBI" id="CHEBI:29105"/>
        <note>catalytic</note>
    </ligand>
</feature>
<evidence type="ECO:0000256" key="9">
    <source>
        <dbReference type="ARBA" id="ARBA00022989"/>
    </source>
</evidence>
<dbReference type="CDD" id="cd07336">
    <property type="entry name" value="M48B_HtpX_like"/>
    <property type="match status" value="1"/>
</dbReference>
<dbReference type="InterPro" id="IPR001915">
    <property type="entry name" value="Peptidase_M48"/>
</dbReference>
<dbReference type="HAMAP" id="MF_00188">
    <property type="entry name" value="Pept_M48_protease_HtpX"/>
    <property type="match status" value="1"/>
</dbReference>
<dbReference type="PANTHER" id="PTHR43221">
    <property type="entry name" value="PROTEASE HTPX"/>
    <property type="match status" value="1"/>
</dbReference>
<feature type="active site" evidence="12">
    <location>
        <position position="131"/>
    </location>
</feature>
<evidence type="ECO:0000256" key="7">
    <source>
        <dbReference type="ARBA" id="ARBA00022801"/>
    </source>
</evidence>
<evidence type="ECO:0000256" key="10">
    <source>
        <dbReference type="ARBA" id="ARBA00023049"/>
    </source>
</evidence>
<keyword evidence="5 12" id="KW-0812">Transmembrane</keyword>